<accession>A0A453GVP1</accession>
<reference evidence="1" key="5">
    <citation type="journal article" date="2021" name="G3 (Bethesda)">
        <title>Aegilops tauschii genome assembly Aet v5.0 features greater sequence contiguity and improved annotation.</title>
        <authorList>
            <person name="Wang L."/>
            <person name="Zhu T."/>
            <person name="Rodriguez J.C."/>
            <person name="Deal K.R."/>
            <person name="Dubcovsky J."/>
            <person name="McGuire P.E."/>
            <person name="Lux T."/>
            <person name="Spannagl M."/>
            <person name="Mayer K.F.X."/>
            <person name="Baldrich P."/>
            <person name="Meyers B.C."/>
            <person name="Huo N."/>
            <person name="Gu Y.Q."/>
            <person name="Zhou H."/>
            <person name="Devos K.M."/>
            <person name="Bennetzen J.L."/>
            <person name="Unver T."/>
            <person name="Budak H."/>
            <person name="Gulick P.J."/>
            <person name="Galiba G."/>
            <person name="Kalapos B."/>
            <person name="Nelson D.R."/>
            <person name="Li P."/>
            <person name="You F.M."/>
            <person name="Luo M.C."/>
            <person name="Dvorak J."/>
        </authorList>
    </citation>
    <scope>NUCLEOTIDE SEQUENCE [LARGE SCALE GENOMIC DNA]</scope>
    <source>
        <strain evidence="1">cv. AL8/78</strain>
    </source>
</reference>
<reference evidence="2" key="2">
    <citation type="journal article" date="2017" name="Nat. Plants">
        <title>The Aegilops tauschii genome reveals multiple impacts of transposons.</title>
        <authorList>
            <person name="Zhao G."/>
            <person name="Zou C."/>
            <person name="Li K."/>
            <person name="Wang K."/>
            <person name="Li T."/>
            <person name="Gao L."/>
            <person name="Zhang X."/>
            <person name="Wang H."/>
            <person name="Yang Z."/>
            <person name="Liu X."/>
            <person name="Jiang W."/>
            <person name="Mao L."/>
            <person name="Kong X."/>
            <person name="Jiao Y."/>
            <person name="Jia J."/>
        </authorList>
    </citation>
    <scope>NUCLEOTIDE SEQUENCE [LARGE SCALE GENOMIC DNA]</scope>
    <source>
        <strain evidence="2">cv. AL8/78</strain>
    </source>
</reference>
<dbReference type="AlphaFoldDB" id="A0A453GVP1"/>
<sequence>VQPNLQSRMLKEGSEYDQFWKILGIKSEYSSQKIARDPESDAHLFCCTFLKGK</sequence>
<reference evidence="1" key="4">
    <citation type="submission" date="2019-03" db="UniProtKB">
        <authorList>
            <consortium name="EnsemblPlants"/>
        </authorList>
    </citation>
    <scope>IDENTIFICATION</scope>
</reference>
<protein>
    <submittedName>
        <fullName evidence="1">Uncharacterized protein</fullName>
    </submittedName>
</protein>
<name>A0A453GVP1_AEGTS</name>
<dbReference type="Proteomes" id="UP000015105">
    <property type="component" value="Chromosome 3D"/>
</dbReference>
<reference evidence="1" key="3">
    <citation type="journal article" date="2017" name="Nature">
        <title>Genome sequence of the progenitor of the wheat D genome Aegilops tauschii.</title>
        <authorList>
            <person name="Luo M.C."/>
            <person name="Gu Y.Q."/>
            <person name="Puiu D."/>
            <person name="Wang H."/>
            <person name="Twardziok S.O."/>
            <person name="Deal K.R."/>
            <person name="Huo N."/>
            <person name="Zhu T."/>
            <person name="Wang L."/>
            <person name="Wang Y."/>
            <person name="McGuire P.E."/>
            <person name="Liu S."/>
            <person name="Long H."/>
            <person name="Ramasamy R.K."/>
            <person name="Rodriguez J.C."/>
            <person name="Van S.L."/>
            <person name="Yuan L."/>
            <person name="Wang Z."/>
            <person name="Xia Z."/>
            <person name="Xiao L."/>
            <person name="Anderson O.D."/>
            <person name="Ouyang S."/>
            <person name="Liang Y."/>
            <person name="Zimin A.V."/>
            <person name="Pertea G."/>
            <person name="Qi P."/>
            <person name="Bennetzen J.L."/>
            <person name="Dai X."/>
            <person name="Dawson M.W."/>
            <person name="Muller H.G."/>
            <person name="Kugler K."/>
            <person name="Rivarola-Duarte L."/>
            <person name="Spannagl M."/>
            <person name="Mayer K.F.X."/>
            <person name="Lu F.H."/>
            <person name="Bevan M.W."/>
            <person name="Leroy P."/>
            <person name="Li P."/>
            <person name="You F.M."/>
            <person name="Sun Q."/>
            <person name="Liu Z."/>
            <person name="Lyons E."/>
            <person name="Wicker T."/>
            <person name="Salzberg S.L."/>
            <person name="Devos K.M."/>
            <person name="Dvorak J."/>
        </authorList>
    </citation>
    <scope>NUCLEOTIDE SEQUENCE [LARGE SCALE GENOMIC DNA]</scope>
    <source>
        <strain evidence="1">cv. AL8/78</strain>
    </source>
</reference>
<dbReference type="EnsemblPlants" id="AET3Gv21221800.28">
    <property type="protein sequence ID" value="AET3Gv21221800.28"/>
    <property type="gene ID" value="AET3Gv21221800"/>
</dbReference>
<proteinExistence type="predicted"/>
<reference evidence="2" key="1">
    <citation type="journal article" date="2014" name="Science">
        <title>Ancient hybridizations among the ancestral genomes of bread wheat.</title>
        <authorList>
            <consortium name="International Wheat Genome Sequencing Consortium,"/>
            <person name="Marcussen T."/>
            <person name="Sandve S.R."/>
            <person name="Heier L."/>
            <person name="Spannagl M."/>
            <person name="Pfeifer M."/>
            <person name="Jakobsen K.S."/>
            <person name="Wulff B.B."/>
            <person name="Steuernagel B."/>
            <person name="Mayer K.F."/>
            <person name="Olsen O.A."/>
        </authorList>
    </citation>
    <scope>NUCLEOTIDE SEQUENCE [LARGE SCALE GENOMIC DNA]</scope>
    <source>
        <strain evidence="2">cv. AL8/78</strain>
    </source>
</reference>
<keyword evidence="2" id="KW-1185">Reference proteome</keyword>
<evidence type="ECO:0000313" key="1">
    <source>
        <dbReference type="EnsemblPlants" id="AET3Gv21221800.28"/>
    </source>
</evidence>
<organism evidence="1 2">
    <name type="scientific">Aegilops tauschii subsp. strangulata</name>
    <name type="common">Goatgrass</name>
    <dbReference type="NCBI Taxonomy" id="200361"/>
    <lineage>
        <taxon>Eukaryota</taxon>
        <taxon>Viridiplantae</taxon>
        <taxon>Streptophyta</taxon>
        <taxon>Embryophyta</taxon>
        <taxon>Tracheophyta</taxon>
        <taxon>Spermatophyta</taxon>
        <taxon>Magnoliopsida</taxon>
        <taxon>Liliopsida</taxon>
        <taxon>Poales</taxon>
        <taxon>Poaceae</taxon>
        <taxon>BOP clade</taxon>
        <taxon>Pooideae</taxon>
        <taxon>Triticodae</taxon>
        <taxon>Triticeae</taxon>
        <taxon>Triticinae</taxon>
        <taxon>Aegilops</taxon>
    </lineage>
</organism>
<evidence type="ECO:0000313" key="2">
    <source>
        <dbReference type="Proteomes" id="UP000015105"/>
    </source>
</evidence>
<dbReference type="Gramene" id="AET3Gv21221800.28">
    <property type="protein sequence ID" value="AET3Gv21221800.28"/>
    <property type="gene ID" value="AET3Gv21221800"/>
</dbReference>